<gene>
    <name evidence="2" type="ORF">EDC34_10228</name>
</gene>
<accession>A0A4R3N773</accession>
<keyword evidence="3" id="KW-1185">Reference proteome</keyword>
<evidence type="ECO:0008006" key="4">
    <source>
        <dbReference type="Google" id="ProtNLM"/>
    </source>
</evidence>
<dbReference type="EMBL" id="SMAP01000002">
    <property type="protein sequence ID" value="TCT25141.1"/>
    <property type="molecule type" value="Genomic_DNA"/>
</dbReference>
<sequence length="141" mass="16246">MPRFLLRCLLLVLLPLLAWPAGAASSRRDALDQAQYAWSEAIRWGNFESAWGQVDPDVRAAHPLTDIDFSRYKQLQVAGYRDLGSSVVGGSQVQRRIEITVVNRNTQQVRTVLFQERWRFDPASKTWWQTTGLPDFWQDPD</sequence>
<name>A0A4R3N773_9GAMM</name>
<feature type="signal peptide" evidence="1">
    <location>
        <begin position="1"/>
        <end position="23"/>
    </location>
</feature>
<keyword evidence="1" id="KW-0732">Signal</keyword>
<proteinExistence type="predicted"/>
<dbReference type="AlphaFoldDB" id="A0A4R3N773"/>
<dbReference type="Proteomes" id="UP000295414">
    <property type="component" value="Unassembled WGS sequence"/>
</dbReference>
<organism evidence="2 3">
    <name type="scientific">Thermomonas haemolytica</name>
    <dbReference type="NCBI Taxonomy" id="141949"/>
    <lineage>
        <taxon>Bacteria</taxon>
        <taxon>Pseudomonadati</taxon>
        <taxon>Pseudomonadota</taxon>
        <taxon>Gammaproteobacteria</taxon>
        <taxon>Lysobacterales</taxon>
        <taxon>Lysobacteraceae</taxon>
        <taxon>Thermomonas</taxon>
    </lineage>
</organism>
<dbReference type="RefSeq" id="WP_240311053.1">
    <property type="nucleotide sequence ID" value="NZ_MSZW01000002.1"/>
</dbReference>
<reference evidence="2 3" key="1">
    <citation type="submission" date="2019-03" db="EMBL/GenBank/DDBJ databases">
        <title>Genomic Encyclopedia of Type Strains, Phase IV (KMG-IV): sequencing the most valuable type-strain genomes for metagenomic binning, comparative biology and taxonomic classification.</title>
        <authorList>
            <person name="Goeker M."/>
        </authorList>
    </citation>
    <scope>NUCLEOTIDE SEQUENCE [LARGE SCALE GENOMIC DNA]</scope>
    <source>
        <strain evidence="2 3">DSM 13605</strain>
    </source>
</reference>
<feature type="chain" id="PRO_5020308147" description="DUF3828 domain-containing protein" evidence="1">
    <location>
        <begin position="24"/>
        <end position="141"/>
    </location>
</feature>
<evidence type="ECO:0000313" key="3">
    <source>
        <dbReference type="Proteomes" id="UP000295414"/>
    </source>
</evidence>
<evidence type="ECO:0000256" key="1">
    <source>
        <dbReference type="SAM" id="SignalP"/>
    </source>
</evidence>
<evidence type="ECO:0000313" key="2">
    <source>
        <dbReference type="EMBL" id="TCT25141.1"/>
    </source>
</evidence>
<protein>
    <recommendedName>
        <fullName evidence="4">DUF3828 domain-containing protein</fullName>
    </recommendedName>
</protein>
<comment type="caution">
    <text evidence="2">The sequence shown here is derived from an EMBL/GenBank/DDBJ whole genome shotgun (WGS) entry which is preliminary data.</text>
</comment>